<comment type="caution">
    <text evidence="2">The sequence shown here is derived from an EMBL/GenBank/DDBJ whole genome shotgun (WGS) entry which is preliminary data.</text>
</comment>
<dbReference type="PROSITE" id="PS01097">
    <property type="entry name" value="HUPF_HYPC"/>
    <property type="match status" value="1"/>
</dbReference>
<dbReference type="PRINTS" id="PR00445">
    <property type="entry name" value="HUPFHYPC"/>
</dbReference>
<evidence type="ECO:0000256" key="1">
    <source>
        <dbReference type="ARBA" id="ARBA00006018"/>
    </source>
</evidence>
<sequence length="85" mass="8854">MCLAIPGRLESVEPADPFPVGTADFGGVRKQVCLAFVPEAAVGDYVLVHVGFAIGVIDEQEALRTLTVLRAMGDVIETELAGGPS</sequence>
<gene>
    <name evidence="2" type="ORF">GCM10009838_82000</name>
</gene>
<name>A0ABN2TCH5_9ACTN</name>
<proteinExistence type="inferred from homology"/>
<dbReference type="Pfam" id="PF01455">
    <property type="entry name" value="HupF_HypC"/>
    <property type="match status" value="1"/>
</dbReference>
<comment type="similarity">
    <text evidence="1">Belongs to the HupF/HypC family.</text>
</comment>
<organism evidence="2 3">
    <name type="scientific">Catenulispora subtropica</name>
    <dbReference type="NCBI Taxonomy" id="450798"/>
    <lineage>
        <taxon>Bacteria</taxon>
        <taxon>Bacillati</taxon>
        <taxon>Actinomycetota</taxon>
        <taxon>Actinomycetes</taxon>
        <taxon>Catenulisporales</taxon>
        <taxon>Catenulisporaceae</taxon>
        <taxon>Catenulispora</taxon>
    </lineage>
</organism>
<dbReference type="NCBIfam" id="TIGR00074">
    <property type="entry name" value="hypC_hupF"/>
    <property type="match status" value="1"/>
</dbReference>
<keyword evidence="3" id="KW-1185">Reference proteome</keyword>
<dbReference type="InterPro" id="IPR019812">
    <property type="entry name" value="Hydgase_assmbl_chp_CS"/>
</dbReference>
<accession>A0ABN2TCH5</accession>
<reference evidence="2 3" key="1">
    <citation type="journal article" date="2019" name="Int. J. Syst. Evol. Microbiol.">
        <title>The Global Catalogue of Microorganisms (GCM) 10K type strain sequencing project: providing services to taxonomists for standard genome sequencing and annotation.</title>
        <authorList>
            <consortium name="The Broad Institute Genomics Platform"/>
            <consortium name="The Broad Institute Genome Sequencing Center for Infectious Disease"/>
            <person name="Wu L."/>
            <person name="Ma J."/>
        </authorList>
    </citation>
    <scope>NUCLEOTIDE SEQUENCE [LARGE SCALE GENOMIC DNA]</scope>
    <source>
        <strain evidence="2 3">JCM 16013</strain>
    </source>
</reference>
<dbReference type="PANTHER" id="PTHR35177:SF2">
    <property type="entry name" value="HYDROGENASE MATURATION FACTOR HYBG"/>
    <property type="match status" value="1"/>
</dbReference>
<dbReference type="SUPFAM" id="SSF159127">
    <property type="entry name" value="HupF/HypC-like"/>
    <property type="match status" value="1"/>
</dbReference>
<dbReference type="EMBL" id="BAAAQM010000078">
    <property type="protein sequence ID" value="GAA2003462.1"/>
    <property type="molecule type" value="Genomic_DNA"/>
</dbReference>
<dbReference type="InterPro" id="IPR001109">
    <property type="entry name" value="Hydrogenase_HupF/HypC"/>
</dbReference>
<protein>
    <submittedName>
        <fullName evidence="2">HypC/HybG/HupF family hydrogenase formation chaperone</fullName>
    </submittedName>
</protein>
<evidence type="ECO:0000313" key="2">
    <source>
        <dbReference type="EMBL" id="GAA2003462.1"/>
    </source>
</evidence>
<evidence type="ECO:0000313" key="3">
    <source>
        <dbReference type="Proteomes" id="UP001499854"/>
    </source>
</evidence>
<dbReference type="Gene3D" id="2.30.30.140">
    <property type="match status" value="1"/>
</dbReference>
<dbReference type="RefSeq" id="WP_344662624.1">
    <property type="nucleotide sequence ID" value="NZ_BAAAQM010000078.1"/>
</dbReference>
<dbReference type="Proteomes" id="UP001499854">
    <property type="component" value="Unassembled WGS sequence"/>
</dbReference>
<dbReference type="PANTHER" id="PTHR35177">
    <property type="entry name" value="HYDROGENASE MATURATION FACTOR HYBG"/>
    <property type="match status" value="1"/>
</dbReference>